<accession>A0ABT4B614</accession>
<dbReference type="SUPFAM" id="SSF56112">
    <property type="entry name" value="Protein kinase-like (PK-like)"/>
    <property type="match status" value="1"/>
</dbReference>
<sequence>MIKFTNNAVFRLPASRVVARIAASSTMADRVNKVIRVARWLEHGDVPAVRLLSGAQPLIIDGLKVTLWHEVRVGDQQLSGADLGAILQQWHTLAPPEAGLPRWTPIGEIQSRLDEPDGVSTDDVAYMRAECDRLEEALANLSYELPPGPIHGDAFMGNLIAGVAGPAICDFDSSCSGPREWDLVPVAVGKLRFDYPGDDYGALTGQYGFDVITWPGFSTLRRLREFKLVTSLVPVLASRPILRPEWQRRLNTYRNEDQDARWSTYIRAA</sequence>
<comment type="caution">
    <text evidence="2">The sequence shown here is derived from an EMBL/GenBank/DDBJ whole genome shotgun (WGS) entry which is preliminary data.</text>
</comment>
<evidence type="ECO:0000313" key="3">
    <source>
        <dbReference type="Proteomes" id="UP001151002"/>
    </source>
</evidence>
<dbReference type="InterPro" id="IPR011009">
    <property type="entry name" value="Kinase-like_dom_sf"/>
</dbReference>
<dbReference type="Pfam" id="PF01636">
    <property type="entry name" value="APH"/>
    <property type="match status" value="1"/>
</dbReference>
<gene>
    <name evidence="2" type="ORF">OWR29_26065</name>
</gene>
<dbReference type="EMBL" id="JAPNTZ010000009">
    <property type="protein sequence ID" value="MCY1141477.1"/>
    <property type="molecule type" value="Genomic_DNA"/>
</dbReference>
<proteinExistence type="predicted"/>
<dbReference type="RefSeq" id="WP_267565860.1">
    <property type="nucleotide sequence ID" value="NZ_JAPNTZ010000009.1"/>
</dbReference>
<keyword evidence="3" id="KW-1185">Reference proteome</keyword>
<evidence type="ECO:0000259" key="1">
    <source>
        <dbReference type="Pfam" id="PF01636"/>
    </source>
</evidence>
<dbReference type="InterPro" id="IPR002575">
    <property type="entry name" value="Aminoglycoside_PTrfase"/>
</dbReference>
<protein>
    <submittedName>
        <fullName evidence="2">Aminoglycoside phosphotransferase family protein</fullName>
    </submittedName>
</protein>
<dbReference type="Proteomes" id="UP001151002">
    <property type="component" value="Unassembled WGS sequence"/>
</dbReference>
<feature type="domain" description="Aminoglycoside phosphotransferase" evidence="1">
    <location>
        <begin position="8"/>
        <end position="212"/>
    </location>
</feature>
<name>A0ABT4B614_9ACTN</name>
<reference evidence="2" key="1">
    <citation type="submission" date="2022-11" db="EMBL/GenBank/DDBJ databases">
        <authorList>
            <person name="Somphong A."/>
            <person name="Phongsopitanun W."/>
        </authorList>
    </citation>
    <scope>NUCLEOTIDE SEQUENCE</scope>
    <source>
        <strain evidence="2">Pm04-4</strain>
    </source>
</reference>
<dbReference type="Gene3D" id="3.90.1200.10">
    <property type="match status" value="1"/>
</dbReference>
<evidence type="ECO:0000313" key="2">
    <source>
        <dbReference type="EMBL" id="MCY1141477.1"/>
    </source>
</evidence>
<organism evidence="2 3">
    <name type="scientific">Paractinoplanes pyxinae</name>
    <dbReference type="NCBI Taxonomy" id="2997416"/>
    <lineage>
        <taxon>Bacteria</taxon>
        <taxon>Bacillati</taxon>
        <taxon>Actinomycetota</taxon>
        <taxon>Actinomycetes</taxon>
        <taxon>Micromonosporales</taxon>
        <taxon>Micromonosporaceae</taxon>
        <taxon>Paractinoplanes</taxon>
    </lineage>
</organism>